<protein>
    <submittedName>
        <fullName evidence="3">RcpC/CpaB family pilus assembly protein</fullName>
    </submittedName>
</protein>
<dbReference type="Proteomes" id="UP001597365">
    <property type="component" value="Unassembled WGS sequence"/>
</dbReference>
<evidence type="ECO:0000256" key="1">
    <source>
        <dbReference type="SAM" id="MobiDB-lite"/>
    </source>
</evidence>
<gene>
    <name evidence="3" type="ORF">ACFSJS_02575</name>
</gene>
<comment type="caution">
    <text evidence="3">The sequence shown here is derived from an EMBL/GenBank/DDBJ whole genome shotgun (WGS) entry which is preliminary data.</text>
</comment>
<dbReference type="InterPro" id="IPR031571">
    <property type="entry name" value="RcpC_dom"/>
</dbReference>
<feature type="compositionally biased region" description="Low complexity" evidence="1">
    <location>
        <begin position="9"/>
        <end position="23"/>
    </location>
</feature>
<accession>A0ABW4PF52</accession>
<evidence type="ECO:0000313" key="4">
    <source>
        <dbReference type="Proteomes" id="UP001597365"/>
    </source>
</evidence>
<feature type="region of interest" description="Disordered" evidence="1">
    <location>
        <begin position="1"/>
        <end position="23"/>
    </location>
</feature>
<sequence>MPEFEPVRAGRGPLRLPGRAGRPARAAAVALSAVALAGALFWEPGGGEAAPAAHPVSGGRAGPPPPAAPRPPGPSPKGGGRHGDGATVGAPVRLPDAAVVRLLRPGDRVDVLAAPPDLPSLRRSSGVPPASARIVARGVRVAAVPGAPPGPGAAYEGPNRPDGAYGEAGALVVLSVSRSTAARIAGAAAHSRLVVTLC</sequence>
<reference evidence="4" key="1">
    <citation type="journal article" date="2019" name="Int. J. Syst. Evol. Microbiol.">
        <title>The Global Catalogue of Microorganisms (GCM) 10K type strain sequencing project: providing services to taxonomists for standard genome sequencing and annotation.</title>
        <authorList>
            <consortium name="The Broad Institute Genomics Platform"/>
            <consortium name="The Broad Institute Genome Sequencing Center for Infectious Disease"/>
            <person name="Wu L."/>
            <person name="Ma J."/>
        </authorList>
    </citation>
    <scope>NUCLEOTIDE SEQUENCE [LARGE SCALE GENOMIC DNA]</scope>
    <source>
        <strain evidence="4">CGMCC 4.7455</strain>
    </source>
</reference>
<feature type="region of interest" description="Disordered" evidence="1">
    <location>
        <begin position="44"/>
        <end position="91"/>
    </location>
</feature>
<evidence type="ECO:0000313" key="3">
    <source>
        <dbReference type="EMBL" id="MFD1828550.1"/>
    </source>
</evidence>
<name>A0ABW4PF52_9ACTN</name>
<evidence type="ECO:0000259" key="2">
    <source>
        <dbReference type="Pfam" id="PF16976"/>
    </source>
</evidence>
<proteinExistence type="predicted"/>
<feature type="domain" description="Flp pilus assembly protein RcpC/CpaB" evidence="2">
    <location>
        <begin position="97"/>
        <end position="197"/>
    </location>
</feature>
<dbReference type="RefSeq" id="WP_380896174.1">
    <property type="nucleotide sequence ID" value="NZ_JBHUFU010000001.1"/>
</dbReference>
<feature type="compositionally biased region" description="Pro residues" evidence="1">
    <location>
        <begin position="62"/>
        <end position="75"/>
    </location>
</feature>
<dbReference type="Pfam" id="PF16976">
    <property type="entry name" value="RcpC"/>
    <property type="match status" value="1"/>
</dbReference>
<dbReference type="EMBL" id="JBHUFU010000001">
    <property type="protein sequence ID" value="MFD1828550.1"/>
    <property type="molecule type" value="Genomic_DNA"/>
</dbReference>
<organism evidence="3 4">
    <name type="scientific">Streptomyces desertarenae</name>
    <dbReference type="NCBI Taxonomy" id="2666184"/>
    <lineage>
        <taxon>Bacteria</taxon>
        <taxon>Bacillati</taxon>
        <taxon>Actinomycetota</taxon>
        <taxon>Actinomycetes</taxon>
        <taxon>Kitasatosporales</taxon>
        <taxon>Streptomycetaceae</taxon>
        <taxon>Streptomyces</taxon>
    </lineage>
</organism>
<keyword evidence="4" id="KW-1185">Reference proteome</keyword>